<keyword evidence="1 6" id="KW-0963">Cytoplasm</keyword>
<feature type="binding site" evidence="6">
    <location>
        <position position="219"/>
    </location>
    <ligand>
        <name>S-adenosyl-L-methionine</name>
        <dbReference type="ChEBI" id="CHEBI:59789"/>
    </ligand>
</feature>
<feature type="domain" description="RNA 2-O ribose methyltransferase substrate binding" evidence="7">
    <location>
        <begin position="7"/>
        <end position="83"/>
    </location>
</feature>
<evidence type="ECO:0000313" key="8">
    <source>
        <dbReference type="EMBL" id="SFP02108.1"/>
    </source>
</evidence>
<dbReference type="AlphaFoldDB" id="A0A662ZHR6"/>
<name>A0A662ZHR6_9GAMM</name>
<keyword evidence="5 6" id="KW-0949">S-adenosyl-L-methionine</keyword>
<accession>A0A662ZHR6</accession>
<dbReference type="GO" id="GO:0070039">
    <property type="term" value="F:rRNA (guanosine-2'-O-)-methyltransferase activity"/>
    <property type="evidence" value="ECO:0007669"/>
    <property type="project" value="UniProtKB-UniRule"/>
</dbReference>
<feature type="binding site" evidence="6">
    <location>
        <position position="228"/>
    </location>
    <ligand>
        <name>S-adenosyl-L-methionine</name>
        <dbReference type="ChEBI" id="CHEBI:59789"/>
    </ligand>
</feature>
<dbReference type="EC" id="2.1.1.185" evidence="6"/>
<evidence type="ECO:0000256" key="2">
    <source>
        <dbReference type="ARBA" id="ARBA00022552"/>
    </source>
</evidence>
<sequence length="250" mass="27169">MSSKNEYVYGVHAVSALIETEPERIIEVYVLKGRDDARLHAVVSALNSLGITVNQVNRKTLDDKVFGGVHQGVVARVKSAKVLGDYELNEFLDKVENPFLLILDNVTDVHNLGACLRSCDGAGVNALITSKDKSASLTAAAKKVACGAAESVPVFYVTNLARTMKELQERFIRIIGTAGETDKVIYDVDLTGPLALVMGAEDTGMRRLTRENCDQLVKLPMLGKVTSLNVSVATGVCLYEALRQRMLKTK</sequence>
<evidence type="ECO:0000256" key="1">
    <source>
        <dbReference type="ARBA" id="ARBA00022490"/>
    </source>
</evidence>
<keyword evidence="2 6" id="KW-0698">rRNA processing</keyword>
<comment type="similarity">
    <text evidence="6">Belongs to the class IV-like SAM-binding methyltransferase superfamily. RNA methyltransferase TrmH family. RlmB subfamily.</text>
</comment>
<dbReference type="Pfam" id="PF00588">
    <property type="entry name" value="SpoU_methylase"/>
    <property type="match status" value="1"/>
</dbReference>
<keyword evidence="9" id="KW-1185">Reference proteome</keyword>
<keyword evidence="3 6" id="KW-0489">Methyltransferase</keyword>
<protein>
    <recommendedName>
        <fullName evidence="6">23S rRNA (guanosine-2'-O-)-methyltransferase RlmB</fullName>
        <ecNumber evidence="6">2.1.1.185</ecNumber>
    </recommendedName>
    <alternativeName>
        <fullName evidence="6">23S rRNA (guanosine2251 2'-O)-methyltransferase</fullName>
    </alternativeName>
    <alternativeName>
        <fullName evidence="6">23S rRNA Gm2251 2'-O-methyltransferase</fullName>
    </alternativeName>
</protein>
<evidence type="ECO:0000256" key="6">
    <source>
        <dbReference type="HAMAP-Rule" id="MF_01887"/>
    </source>
</evidence>
<dbReference type="OrthoDB" id="9785673at2"/>
<dbReference type="GO" id="GO:0005829">
    <property type="term" value="C:cytosol"/>
    <property type="evidence" value="ECO:0007669"/>
    <property type="project" value="TreeGrafter"/>
</dbReference>
<dbReference type="NCBIfam" id="NF008386">
    <property type="entry name" value="PRK11181.1"/>
    <property type="match status" value="1"/>
</dbReference>
<dbReference type="RefSeq" id="WP_031578435.1">
    <property type="nucleotide sequence ID" value="NZ_FOXF01000002.1"/>
</dbReference>
<evidence type="ECO:0000256" key="5">
    <source>
        <dbReference type="ARBA" id="ARBA00022691"/>
    </source>
</evidence>
<evidence type="ECO:0000256" key="3">
    <source>
        <dbReference type="ARBA" id="ARBA00022603"/>
    </source>
</evidence>
<dbReference type="Pfam" id="PF08032">
    <property type="entry name" value="SpoU_sub_bind"/>
    <property type="match status" value="1"/>
</dbReference>
<dbReference type="Gene3D" id="3.40.1280.10">
    <property type="match status" value="1"/>
</dbReference>
<evidence type="ECO:0000256" key="4">
    <source>
        <dbReference type="ARBA" id="ARBA00022679"/>
    </source>
</evidence>
<dbReference type="Proteomes" id="UP000243745">
    <property type="component" value="Unassembled WGS sequence"/>
</dbReference>
<dbReference type="PANTHER" id="PTHR46429:SF1">
    <property type="entry name" value="23S RRNA (GUANOSINE-2'-O-)-METHYLTRANSFERASE RLMB"/>
    <property type="match status" value="1"/>
</dbReference>
<feature type="binding site" evidence="6">
    <location>
        <position position="199"/>
    </location>
    <ligand>
        <name>S-adenosyl-L-methionine</name>
        <dbReference type="ChEBI" id="CHEBI:59789"/>
    </ligand>
</feature>
<evidence type="ECO:0000313" key="9">
    <source>
        <dbReference type="Proteomes" id="UP000243745"/>
    </source>
</evidence>
<dbReference type="GO" id="GO:0003723">
    <property type="term" value="F:RNA binding"/>
    <property type="evidence" value="ECO:0007669"/>
    <property type="project" value="InterPro"/>
</dbReference>
<evidence type="ECO:0000259" key="7">
    <source>
        <dbReference type="SMART" id="SM00967"/>
    </source>
</evidence>
<dbReference type="InterPro" id="IPR029064">
    <property type="entry name" value="Ribosomal_eL30-like_sf"/>
</dbReference>
<organism evidence="8 9">
    <name type="scientific">Ruminobacter amylophilus</name>
    <dbReference type="NCBI Taxonomy" id="867"/>
    <lineage>
        <taxon>Bacteria</taxon>
        <taxon>Pseudomonadati</taxon>
        <taxon>Pseudomonadota</taxon>
        <taxon>Gammaproteobacteria</taxon>
        <taxon>Aeromonadales</taxon>
        <taxon>Succinivibrionaceae</taxon>
        <taxon>Ruminobacter</taxon>
    </lineage>
</organism>
<comment type="catalytic activity">
    <reaction evidence="6">
        <text>guanosine(2251) in 23S rRNA + S-adenosyl-L-methionine = 2'-O-methylguanosine(2251) in 23S rRNA + S-adenosyl-L-homocysteine + H(+)</text>
        <dbReference type="Rhea" id="RHEA:24140"/>
        <dbReference type="Rhea" id="RHEA-COMP:10239"/>
        <dbReference type="Rhea" id="RHEA-COMP:10241"/>
        <dbReference type="ChEBI" id="CHEBI:15378"/>
        <dbReference type="ChEBI" id="CHEBI:57856"/>
        <dbReference type="ChEBI" id="CHEBI:59789"/>
        <dbReference type="ChEBI" id="CHEBI:74269"/>
        <dbReference type="ChEBI" id="CHEBI:74445"/>
        <dbReference type="EC" id="2.1.1.185"/>
    </reaction>
</comment>
<comment type="subcellular location">
    <subcellularLocation>
        <location evidence="6">Cytoplasm</location>
    </subcellularLocation>
</comment>
<keyword evidence="4 6" id="KW-0808">Transferase</keyword>
<dbReference type="InterPro" id="IPR004441">
    <property type="entry name" value="rRNA_MeTrfase_TrmH"/>
</dbReference>
<dbReference type="InterPro" id="IPR024915">
    <property type="entry name" value="23S_rRNA_MeTrfase_RlmB"/>
</dbReference>
<dbReference type="InterPro" id="IPR001537">
    <property type="entry name" value="SpoU_MeTrfase"/>
</dbReference>
<reference evidence="8 9" key="1">
    <citation type="submission" date="2016-10" db="EMBL/GenBank/DDBJ databases">
        <authorList>
            <person name="Varghese N."/>
            <person name="Submissions S."/>
        </authorList>
    </citation>
    <scope>NUCLEOTIDE SEQUENCE [LARGE SCALE GENOMIC DNA]</scope>
    <source>
        <strain evidence="8 9">DSM 1361</strain>
    </source>
</reference>
<gene>
    <name evidence="6" type="primary">rlmB</name>
    <name evidence="8" type="ORF">SAMN02910344_00224</name>
</gene>
<dbReference type="InterPro" id="IPR029026">
    <property type="entry name" value="tRNA_m1G_MTases_N"/>
</dbReference>
<dbReference type="EMBL" id="FOXF01000002">
    <property type="protein sequence ID" value="SFP02108.1"/>
    <property type="molecule type" value="Genomic_DNA"/>
</dbReference>
<dbReference type="SMART" id="SM00967">
    <property type="entry name" value="SpoU_sub_bind"/>
    <property type="match status" value="1"/>
</dbReference>
<dbReference type="PANTHER" id="PTHR46429">
    <property type="entry name" value="23S RRNA (GUANOSINE-2'-O-)-METHYLTRANSFERASE RLMB"/>
    <property type="match status" value="1"/>
</dbReference>
<dbReference type="SUPFAM" id="SSF75217">
    <property type="entry name" value="alpha/beta knot"/>
    <property type="match status" value="1"/>
</dbReference>
<dbReference type="HAMAP" id="MF_01887">
    <property type="entry name" value="23SrRNA_methyltr_B"/>
    <property type="match status" value="1"/>
</dbReference>
<comment type="function">
    <text evidence="6">Specifically methylates the ribose of guanosine 2251 in 23S rRNA.</text>
</comment>
<dbReference type="FunFam" id="3.40.1280.10:FF:000008">
    <property type="entry name" value="Group 3 RNA methyltransferase TrmH"/>
    <property type="match status" value="1"/>
</dbReference>
<dbReference type="InterPro" id="IPR013123">
    <property type="entry name" value="SpoU_subst-bd"/>
</dbReference>
<dbReference type="InterPro" id="IPR029028">
    <property type="entry name" value="Alpha/beta_knot_MTases"/>
</dbReference>
<dbReference type="SUPFAM" id="SSF55315">
    <property type="entry name" value="L30e-like"/>
    <property type="match status" value="1"/>
</dbReference>
<proteinExistence type="inferred from homology"/>
<dbReference type="CDD" id="cd18103">
    <property type="entry name" value="SpoU-like_RlmB"/>
    <property type="match status" value="1"/>
</dbReference>
<dbReference type="NCBIfam" id="TIGR00186">
    <property type="entry name" value="rRNA_methyl_3"/>
    <property type="match status" value="1"/>
</dbReference>
<dbReference type="Gene3D" id="3.30.1330.30">
    <property type="match status" value="1"/>
</dbReference>